<name>A0AA88H0J0_NAELO</name>
<sequence>MKQFALACCCVLLALVLGHFTQFSNSQDIVLPLSYNVASHRFNSSISVRGTGKTTTAVTQADFSISIEAQKVSASEAQREVGQSSTHIMETLQQIEYVFKLRTSSITLYPVYVYNETTKESTRIGYRSSNSILFSVSNLRSVGPVLDKLVELGVTQISSMSLVANDSSIENAQNKALQLAVKDAMTKVNAVLSTMYDSSSFEQIKNRLEVTDISLEGSSPISVSYPMMYARYQDSAAGGAASSIPVVGGDMTIQSYVSLKLQY</sequence>
<dbReference type="Proteomes" id="UP000816034">
    <property type="component" value="Unassembled WGS sequence"/>
</dbReference>
<dbReference type="InterPro" id="IPR052022">
    <property type="entry name" value="26kDa_periplasmic_antigen"/>
</dbReference>
<evidence type="ECO:0008006" key="4">
    <source>
        <dbReference type="Google" id="ProtNLM"/>
    </source>
</evidence>
<dbReference type="AlphaFoldDB" id="A0AA88H0J0"/>
<keyword evidence="1" id="KW-0732">Signal</keyword>
<accession>A0AA88H0J0</accession>
<evidence type="ECO:0000313" key="2">
    <source>
        <dbReference type="EMBL" id="KAG2389466.1"/>
    </source>
</evidence>
<dbReference type="Gene3D" id="3.30.110.170">
    <property type="entry name" value="Protein of unknown function (DUF541), domain 1"/>
    <property type="match status" value="1"/>
</dbReference>
<feature type="signal peptide" evidence="1">
    <location>
        <begin position="1"/>
        <end position="26"/>
    </location>
</feature>
<dbReference type="PANTHER" id="PTHR34387">
    <property type="entry name" value="SLR1258 PROTEIN"/>
    <property type="match status" value="1"/>
</dbReference>
<dbReference type="RefSeq" id="XP_044553458.1">
    <property type="nucleotide sequence ID" value="XM_044689968.1"/>
</dbReference>
<organism evidence="2 3">
    <name type="scientific">Naegleria lovaniensis</name>
    <name type="common">Amoeba</name>
    <dbReference type="NCBI Taxonomy" id="51637"/>
    <lineage>
        <taxon>Eukaryota</taxon>
        <taxon>Discoba</taxon>
        <taxon>Heterolobosea</taxon>
        <taxon>Tetramitia</taxon>
        <taxon>Eutetramitia</taxon>
        <taxon>Vahlkampfiidae</taxon>
        <taxon>Naegleria</taxon>
    </lineage>
</organism>
<protein>
    <recommendedName>
        <fullName evidence="4">DUF541 domain-containing protein</fullName>
    </recommendedName>
</protein>
<proteinExistence type="predicted"/>
<keyword evidence="3" id="KW-1185">Reference proteome</keyword>
<dbReference type="GO" id="GO:0006974">
    <property type="term" value="P:DNA damage response"/>
    <property type="evidence" value="ECO:0007669"/>
    <property type="project" value="TreeGrafter"/>
</dbReference>
<feature type="chain" id="PRO_5041727434" description="DUF541 domain-containing protein" evidence="1">
    <location>
        <begin position="27"/>
        <end position="263"/>
    </location>
</feature>
<evidence type="ECO:0000313" key="3">
    <source>
        <dbReference type="Proteomes" id="UP000816034"/>
    </source>
</evidence>
<dbReference type="EMBL" id="PYSW02000007">
    <property type="protein sequence ID" value="KAG2389466.1"/>
    <property type="molecule type" value="Genomic_DNA"/>
</dbReference>
<dbReference type="Gene3D" id="3.30.70.2970">
    <property type="entry name" value="Protein of unknown function (DUF541), domain 2"/>
    <property type="match status" value="1"/>
</dbReference>
<dbReference type="PANTHER" id="PTHR34387:SF1">
    <property type="entry name" value="PERIPLASMIC IMMUNOGENIC PROTEIN"/>
    <property type="match status" value="1"/>
</dbReference>
<dbReference type="Pfam" id="PF04402">
    <property type="entry name" value="SIMPL"/>
    <property type="match status" value="1"/>
</dbReference>
<dbReference type="GeneID" id="68106479"/>
<comment type="caution">
    <text evidence="2">The sequence shown here is derived from an EMBL/GenBank/DDBJ whole genome shotgun (WGS) entry which is preliminary data.</text>
</comment>
<gene>
    <name evidence="2" type="ORF">C9374_014026</name>
</gene>
<evidence type="ECO:0000256" key="1">
    <source>
        <dbReference type="SAM" id="SignalP"/>
    </source>
</evidence>
<reference evidence="2 3" key="1">
    <citation type="journal article" date="2018" name="BMC Genomics">
        <title>The genome of Naegleria lovaniensis, the basis for a comparative approach to unravel pathogenicity factors of the human pathogenic amoeba N. fowleri.</title>
        <authorList>
            <person name="Liechti N."/>
            <person name="Schurch N."/>
            <person name="Bruggmann R."/>
            <person name="Wittwer M."/>
        </authorList>
    </citation>
    <scope>NUCLEOTIDE SEQUENCE [LARGE SCALE GENOMIC DNA]</scope>
    <source>
        <strain evidence="2 3">ATCC 30569</strain>
    </source>
</reference>
<dbReference type="InterPro" id="IPR007497">
    <property type="entry name" value="SIMPL/DUF541"/>
</dbReference>